<evidence type="ECO:0000313" key="5">
    <source>
        <dbReference type="Proteomes" id="UP000436088"/>
    </source>
</evidence>
<comment type="similarity">
    <text evidence="1">Belongs to the CDC6/cdc18 family.</text>
</comment>
<dbReference type="GO" id="GO:0033314">
    <property type="term" value="P:mitotic DNA replication checkpoint signaling"/>
    <property type="evidence" value="ECO:0007669"/>
    <property type="project" value="TreeGrafter"/>
</dbReference>
<sequence length="255" mass="28051">MWSATAIGGRIPSGEGILERGTSIHRIPSASIRTLCQKLQLHLEICGKLFLFVGGAVEILEAELREAASNSSLTSVEGELISQQTLPALEIRPSQEIVRIDHMALALSNTFRSPIIDTIQSLPQHQQIILCSAVKYFRGGKKDTTIGELNKSYLQISTDPTSWNFGIFKHVQSVKRPGNISIPTLKGMFKLGQSRDDKLKRVTLKVDEADILCFAGSSIILELSSVVLQKRNIGLVIALIWWHRQESLIVGGGQV</sequence>
<dbReference type="InterPro" id="IPR036388">
    <property type="entry name" value="WH-like_DNA-bd_sf"/>
</dbReference>
<dbReference type="PANTHER" id="PTHR10763:SF26">
    <property type="entry name" value="CELL DIVISION CONTROL PROTEIN 6 HOMOLOG"/>
    <property type="match status" value="1"/>
</dbReference>
<evidence type="ECO:0000256" key="1">
    <source>
        <dbReference type="ARBA" id="ARBA00006184"/>
    </source>
</evidence>
<dbReference type="InterPro" id="IPR050311">
    <property type="entry name" value="ORC1/CDC6"/>
</dbReference>
<dbReference type="SUPFAM" id="SSF46785">
    <property type="entry name" value="Winged helix' DNA-binding domain"/>
    <property type="match status" value="1"/>
</dbReference>
<dbReference type="Pfam" id="PF09079">
    <property type="entry name" value="WHD_Cdc6"/>
    <property type="match status" value="1"/>
</dbReference>
<dbReference type="Proteomes" id="UP000436088">
    <property type="component" value="Unassembled WGS sequence"/>
</dbReference>
<dbReference type="InterPro" id="IPR036390">
    <property type="entry name" value="WH_DNA-bd_sf"/>
</dbReference>
<evidence type="ECO:0000313" key="4">
    <source>
        <dbReference type="EMBL" id="KAE8735619.1"/>
    </source>
</evidence>
<dbReference type="PANTHER" id="PTHR10763">
    <property type="entry name" value="CELL DIVISION CONTROL PROTEIN 6-RELATED"/>
    <property type="match status" value="1"/>
</dbReference>
<feature type="domain" description="Cdc6 C-terminal" evidence="3">
    <location>
        <begin position="117"/>
        <end position="157"/>
    </location>
</feature>
<evidence type="ECO:0000256" key="2">
    <source>
        <dbReference type="ARBA" id="ARBA00022705"/>
    </source>
</evidence>
<comment type="caution">
    <text evidence="4">The sequence shown here is derived from an EMBL/GenBank/DDBJ whole genome shotgun (WGS) entry which is preliminary data.</text>
</comment>
<proteinExistence type="inferred from homology"/>
<keyword evidence="5" id="KW-1185">Reference proteome</keyword>
<evidence type="ECO:0000259" key="3">
    <source>
        <dbReference type="Pfam" id="PF09079"/>
    </source>
</evidence>
<keyword evidence="2" id="KW-0235">DNA replication</keyword>
<organism evidence="4 5">
    <name type="scientific">Hibiscus syriacus</name>
    <name type="common">Rose of Sharon</name>
    <dbReference type="NCBI Taxonomy" id="106335"/>
    <lineage>
        <taxon>Eukaryota</taxon>
        <taxon>Viridiplantae</taxon>
        <taxon>Streptophyta</taxon>
        <taxon>Embryophyta</taxon>
        <taxon>Tracheophyta</taxon>
        <taxon>Spermatophyta</taxon>
        <taxon>Magnoliopsida</taxon>
        <taxon>eudicotyledons</taxon>
        <taxon>Gunneridae</taxon>
        <taxon>Pentapetalae</taxon>
        <taxon>rosids</taxon>
        <taxon>malvids</taxon>
        <taxon>Malvales</taxon>
        <taxon>Malvaceae</taxon>
        <taxon>Malvoideae</taxon>
        <taxon>Hibiscus</taxon>
    </lineage>
</organism>
<dbReference type="GO" id="GO:0005634">
    <property type="term" value="C:nucleus"/>
    <property type="evidence" value="ECO:0007669"/>
    <property type="project" value="TreeGrafter"/>
</dbReference>
<dbReference type="InterPro" id="IPR015163">
    <property type="entry name" value="Cdc6_C"/>
</dbReference>
<reference evidence="4" key="1">
    <citation type="submission" date="2019-09" db="EMBL/GenBank/DDBJ databases">
        <title>Draft genome information of white flower Hibiscus syriacus.</title>
        <authorList>
            <person name="Kim Y.-M."/>
        </authorList>
    </citation>
    <scope>NUCLEOTIDE SEQUENCE [LARGE SCALE GENOMIC DNA]</scope>
    <source>
        <strain evidence="4">YM2019G1</strain>
    </source>
</reference>
<protein>
    <submittedName>
        <fullName evidence="4">Pentatricopeptide repeat-containing protein</fullName>
    </submittedName>
</protein>
<gene>
    <name evidence="4" type="ORF">F3Y22_tig00000340pilonHSYRG00787</name>
</gene>
<accession>A0A6A3D8U3</accession>
<dbReference type="GO" id="GO:0003688">
    <property type="term" value="F:DNA replication origin binding"/>
    <property type="evidence" value="ECO:0007669"/>
    <property type="project" value="TreeGrafter"/>
</dbReference>
<dbReference type="AlphaFoldDB" id="A0A6A3D8U3"/>
<name>A0A6A3D8U3_HIBSY</name>
<dbReference type="GO" id="GO:0006270">
    <property type="term" value="P:DNA replication initiation"/>
    <property type="evidence" value="ECO:0007669"/>
    <property type="project" value="TreeGrafter"/>
</dbReference>
<dbReference type="Gene3D" id="1.10.10.10">
    <property type="entry name" value="Winged helix-like DNA-binding domain superfamily/Winged helix DNA-binding domain"/>
    <property type="match status" value="1"/>
</dbReference>
<dbReference type="EMBL" id="VEPZ02000032">
    <property type="protein sequence ID" value="KAE8735619.1"/>
    <property type="molecule type" value="Genomic_DNA"/>
</dbReference>